<evidence type="ECO:0000256" key="12">
    <source>
        <dbReference type="SAM" id="MobiDB-lite"/>
    </source>
</evidence>
<evidence type="ECO:0000256" key="8">
    <source>
        <dbReference type="ARBA" id="ARBA00023204"/>
    </source>
</evidence>
<evidence type="ECO:0000256" key="11">
    <source>
        <dbReference type="ARBA" id="ARBA00032731"/>
    </source>
</evidence>
<accession>A0ABM0K087</accession>
<keyword evidence="6" id="KW-0227">DNA damage</keyword>
<feature type="compositionally biased region" description="Polar residues" evidence="12">
    <location>
        <begin position="310"/>
        <end position="322"/>
    </location>
</feature>
<feature type="compositionally biased region" description="Polar residues" evidence="12">
    <location>
        <begin position="270"/>
        <end position="279"/>
    </location>
</feature>
<protein>
    <recommendedName>
        <fullName evidence="4">PCNA-interacting partner</fullName>
    </recommendedName>
    <alternativeName>
        <fullName evidence="10">PARP-1 binding protein</fullName>
    </alternativeName>
    <alternativeName>
        <fullName evidence="11">PARP1-binding protein</fullName>
    </alternativeName>
</protein>
<keyword evidence="5" id="KW-0963">Cytoplasm</keyword>
<keyword evidence="13" id="KW-1185">Reference proteome</keyword>
<evidence type="ECO:0000256" key="6">
    <source>
        <dbReference type="ARBA" id="ARBA00022763"/>
    </source>
</evidence>
<feature type="compositionally biased region" description="Low complexity" evidence="12">
    <location>
        <begin position="136"/>
        <end position="148"/>
    </location>
</feature>
<dbReference type="Proteomes" id="UP000694888">
    <property type="component" value="Unplaced"/>
</dbReference>
<evidence type="ECO:0000256" key="3">
    <source>
        <dbReference type="ARBA" id="ARBA00009135"/>
    </source>
</evidence>
<evidence type="ECO:0000256" key="2">
    <source>
        <dbReference type="ARBA" id="ARBA00004496"/>
    </source>
</evidence>
<evidence type="ECO:0000313" key="13">
    <source>
        <dbReference type="Proteomes" id="UP000694888"/>
    </source>
</evidence>
<evidence type="ECO:0000313" key="14">
    <source>
        <dbReference type="RefSeq" id="XP_005105693.1"/>
    </source>
</evidence>
<comment type="similarity">
    <text evidence="3">Belongs to the PARI family.</text>
</comment>
<proteinExistence type="inferred from homology"/>
<feature type="region of interest" description="Disordered" evidence="12">
    <location>
        <begin position="558"/>
        <end position="580"/>
    </location>
</feature>
<feature type="compositionally biased region" description="Polar residues" evidence="12">
    <location>
        <begin position="149"/>
        <end position="158"/>
    </location>
</feature>
<evidence type="ECO:0000256" key="7">
    <source>
        <dbReference type="ARBA" id="ARBA00023125"/>
    </source>
</evidence>
<evidence type="ECO:0000256" key="9">
    <source>
        <dbReference type="ARBA" id="ARBA00023242"/>
    </source>
</evidence>
<feature type="compositionally biased region" description="Basic and acidic residues" evidence="12">
    <location>
        <begin position="114"/>
        <end position="128"/>
    </location>
</feature>
<evidence type="ECO:0000256" key="4">
    <source>
        <dbReference type="ARBA" id="ARBA00014320"/>
    </source>
</evidence>
<reference evidence="14" key="1">
    <citation type="submission" date="2025-08" db="UniProtKB">
        <authorList>
            <consortium name="RefSeq"/>
        </authorList>
    </citation>
    <scope>IDENTIFICATION</scope>
</reference>
<name>A0ABM0K087_APLCA</name>
<feature type="compositionally biased region" description="Basic and acidic residues" evidence="12">
    <location>
        <begin position="650"/>
        <end position="681"/>
    </location>
</feature>
<dbReference type="PANTHER" id="PTHR32121">
    <property type="entry name" value="PCNA-INTERACTING PARTNER"/>
    <property type="match status" value="1"/>
</dbReference>
<dbReference type="RefSeq" id="XP_005105693.1">
    <property type="nucleotide sequence ID" value="XM_005105636.3"/>
</dbReference>
<dbReference type="GeneID" id="101860191"/>
<evidence type="ECO:0000256" key="10">
    <source>
        <dbReference type="ARBA" id="ARBA00031632"/>
    </source>
</evidence>
<dbReference type="Gene3D" id="1.10.486.10">
    <property type="entry name" value="PCRA, domain 4"/>
    <property type="match status" value="1"/>
</dbReference>
<keyword evidence="8" id="KW-0234">DNA repair</keyword>
<evidence type="ECO:0000256" key="5">
    <source>
        <dbReference type="ARBA" id="ARBA00022490"/>
    </source>
</evidence>
<sequence>MVSDLESKSCLTYFVVKLCRQGGLFPNDRTTLLTEADELQILQFCLSKRQEEDGSTPKPRQREAIDLQQKMNEAICRDIEEKIQKALKLRTKAQIDGQCKEQSLVSDDTILKSVEQDGREPDLREEASKSAPLPETAADSDTSPTSDSNRSPGSSQDTGDFDEMAKIKETVTAFQKTSNHISVMDIYRIFVSELCKEDTDLGKEIQNRKENFAKLVPDLDHHCAMQKEVIQLLHLMADVNSECTPSTEGLSSENSVLDVTELEGAPPPCSGSSDNLVLPSSQESSASSRPEPLMSPKTPSCQGRRAAELRQSSNASTPSTPFSQTERLELCRVFIHDVLRSYLHLLVNSRSQVALARVFNIPDRGLDHQAFTHLKHEAAKTGLSMYQEVSSFMLRLRLGGKGYAPPTDNPLMAHVKGLGALLEFTQKLQTTVEEDPSPGSACRRVVNIIKNNLVLCKSGRFPRTAVEPVAQEVHQSLAALVEEAKSSVSGSPDRSVSSGGSVLGRRCLNIIRSYLDTSALTSSRLSGQLMRDVRFSSQTPTRFPCLLTQFRSPCLLEEEDETAEQEKEIQETDGKGKSKISDSNVQFVSSALYVDAGSDLGLLMSQRTMSSVEVLPSKTIVQPREGSDFDVGMEKSKRGPNKAAALQTVDVKDRVGKGQERKGKRCPETRSEKENITKEKSGVGPSKPKQQRGGRKAQASVGELMDSPKSSKKNNQIGAGKKKVDKSCRRRLLPQVKGQAKITGFFRT</sequence>
<keyword evidence="7" id="KW-0238">DNA-binding</keyword>
<feature type="region of interest" description="Disordered" evidence="12">
    <location>
        <begin position="261"/>
        <end position="322"/>
    </location>
</feature>
<dbReference type="PANTHER" id="PTHR32121:SF0">
    <property type="entry name" value="PCNA-INTERACTING PARTNER"/>
    <property type="match status" value="1"/>
</dbReference>
<evidence type="ECO:0000256" key="1">
    <source>
        <dbReference type="ARBA" id="ARBA00004123"/>
    </source>
</evidence>
<feature type="compositionally biased region" description="Basic residues" evidence="12">
    <location>
        <begin position="720"/>
        <end position="732"/>
    </location>
</feature>
<feature type="region of interest" description="Disordered" evidence="12">
    <location>
        <begin position="623"/>
        <end position="732"/>
    </location>
</feature>
<organism evidence="13 14">
    <name type="scientific">Aplysia californica</name>
    <name type="common">California sea hare</name>
    <dbReference type="NCBI Taxonomy" id="6500"/>
    <lineage>
        <taxon>Eukaryota</taxon>
        <taxon>Metazoa</taxon>
        <taxon>Spiralia</taxon>
        <taxon>Lophotrochozoa</taxon>
        <taxon>Mollusca</taxon>
        <taxon>Gastropoda</taxon>
        <taxon>Heterobranchia</taxon>
        <taxon>Euthyneura</taxon>
        <taxon>Tectipleura</taxon>
        <taxon>Aplysiida</taxon>
        <taxon>Aplysioidea</taxon>
        <taxon>Aplysiidae</taxon>
        <taxon>Aplysia</taxon>
    </lineage>
</organism>
<gene>
    <name evidence="14" type="primary">LOC101860191</name>
</gene>
<comment type="subcellular location">
    <subcellularLocation>
        <location evidence="2">Cytoplasm</location>
    </subcellularLocation>
    <subcellularLocation>
        <location evidence="1">Nucleus</location>
    </subcellularLocation>
</comment>
<feature type="region of interest" description="Disordered" evidence="12">
    <location>
        <begin position="110"/>
        <end position="160"/>
    </location>
</feature>
<dbReference type="InterPro" id="IPR038932">
    <property type="entry name" value="PARPBP"/>
</dbReference>
<feature type="compositionally biased region" description="Basic and acidic residues" evidence="12">
    <location>
        <begin position="564"/>
        <end position="580"/>
    </location>
</feature>
<keyword evidence="9" id="KW-0539">Nucleus</keyword>